<evidence type="ECO:0000256" key="1">
    <source>
        <dbReference type="ARBA" id="ARBA00004613"/>
    </source>
</evidence>
<dbReference type="PROSITE" id="PS51233">
    <property type="entry name" value="VWFD"/>
    <property type="match status" value="2"/>
</dbReference>
<dbReference type="Pfam" id="PF25962">
    <property type="entry name" value="TIL_OTOGL_Mucin"/>
    <property type="match status" value="1"/>
</dbReference>
<accession>H2YI88</accession>
<comment type="subcellular location">
    <subcellularLocation>
        <location evidence="1">Secreted</location>
    </subcellularLocation>
</comment>
<evidence type="ECO:0000259" key="6">
    <source>
        <dbReference type="PROSITE" id="PS51233"/>
    </source>
</evidence>
<reference evidence="7" key="3">
    <citation type="submission" date="2025-09" db="UniProtKB">
        <authorList>
            <consortium name="Ensembl"/>
        </authorList>
    </citation>
    <scope>IDENTIFICATION</scope>
</reference>
<dbReference type="SMART" id="SM00216">
    <property type="entry name" value="VWD"/>
    <property type="match status" value="2"/>
</dbReference>
<evidence type="ECO:0000313" key="8">
    <source>
        <dbReference type="Proteomes" id="UP000007875"/>
    </source>
</evidence>
<keyword evidence="4" id="KW-1015">Disulfide bond</keyword>
<reference evidence="8" key="1">
    <citation type="submission" date="2003-08" db="EMBL/GenBank/DDBJ databases">
        <authorList>
            <person name="Birren B."/>
            <person name="Nusbaum C."/>
            <person name="Abebe A."/>
            <person name="Abouelleil A."/>
            <person name="Adekoya E."/>
            <person name="Ait-zahra M."/>
            <person name="Allen N."/>
            <person name="Allen T."/>
            <person name="An P."/>
            <person name="Anderson M."/>
            <person name="Anderson S."/>
            <person name="Arachchi H."/>
            <person name="Armbruster J."/>
            <person name="Bachantsang P."/>
            <person name="Baldwin J."/>
            <person name="Barry A."/>
            <person name="Bayul T."/>
            <person name="Blitshsteyn B."/>
            <person name="Bloom T."/>
            <person name="Blye J."/>
            <person name="Boguslavskiy L."/>
            <person name="Borowsky M."/>
            <person name="Boukhgalter B."/>
            <person name="Brunache A."/>
            <person name="Butler J."/>
            <person name="Calixte N."/>
            <person name="Calvo S."/>
            <person name="Camarata J."/>
            <person name="Campo K."/>
            <person name="Chang J."/>
            <person name="Cheshatsang Y."/>
            <person name="Citroen M."/>
            <person name="Collymore A."/>
            <person name="Considine T."/>
            <person name="Cook A."/>
            <person name="Cooke P."/>
            <person name="Corum B."/>
            <person name="Cuomo C."/>
            <person name="David R."/>
            <person name="Dawoe T."/>
            <person name="Degray S."/>
            <person name="Dodge S."/>
            <person name="Dooley K."/>
            <person name="Dorje P."/>
            <person name="Dorjee K."/>
            <person name="Dorris L."/>
            <person name="Duffey N."/>
            <person name="Dupes A."/>
            <person name="Elkins T."/>
            <person name="Engels R."/>
            <person name="Erickson J."/>
            <person name="Farina A."/>
            <person name="Faro S."/>
            <person name="Ferreira P."/>
            <person name="Fischer H."/>
            <person name="Fitzgerald M."/>
            <person name="Foley K."/>
            <person name="Gage D."/>
            <person name="Galagan J."/>
            <person name="Gearin G."/>
            <person name="Gnerre S."/>
            <person name="Gnirke A."/>
            <person name="Goyette A."/>
            <person name="Graham J."/>
            <person name="Grandbois E."/>
            <person name="Gyaltsen K."/>
            <person name="Hafez N."/>
            <person name="Hagopian D."/>
            <person name="Hagos B."/>
            <person name="Hall J."/>
            <person name="Hatcher B."/>
            <person name="Heller A."/>
            <person name="Higgins H."/>
            <person name="Honan T."/>
            <person name="Horn A."/>
            <person name="Houde N."/>
            <person name="Hughes L."/>
            <person name="Hulme W."/>
            <person name="Husby E."/>
            <person name="Iliev I."/>
            <person name="Jaffe D."/>
            <person name="Jones C."/>
            <person name="Kamal M."/>
            <person name="Kamat A."/>
            <person name="Kamvysselis M."/>
            <person name="Karlsson E."/>
            <person name="Kells C."/>
            <person name="Kieu A."/>
            <person name="Kisner P."/>
            <person name="Kodira C."/>
            <person name="Kulbokas E."/>
            <person name="Labutti K."/>
            <person name="Lama D."/>
            <person name="Landers T."/>
            <person name="Leger J."/>
            <person name="Levine S."/>
            <person name="Lewis D."/>
            <person name="Lewis T."/>
            <person name="Lindblad-toh K."/>
            <person name="Liu X."/>
            <person name="Lokyitsang T."/>
            <person name="Lokyitsang Y."/>
            <person name="Lucien O."/>
            <person name="Lui A."/>
            <person name="Ma L.J."/>
            <person name="Mabbitt R."/>
            <person name="Macdonald J."/>
            <person name="Maclean C."/>
            <person name="Major J."/>
            <person name="Manning J."/>
            <person name="Marabella R."/>
            <person name="Maru K."/>
            <person name="Matthews C."/>
            <person name="Mauceli E."/>
            <person name="Mccarthy M."/>
            <person name="Mcdonough S."/>
            <person name="Mcghee T."/>
            <person name="Meldrim J."/>
            <person name="Meneus L."/>
            <person name="Mesirov J."/>
            <person name="Mihalev A."/>
            <person name="Mihova T."/>
            <person name="Mikkelsen T."/>
            <person name="Mlenga V."/>
            <person name="Moru K."/>
            <person name="Mozes J."/>
            <person name="Mulrain L."/>
            <person name="Munson G."/>
            <person name="Naylor J."/>
            <person name="Newes C."/>
            <person name="Nguyen C."/>
            <person name="Nguyen N."/>
            <person name="Nguyen T."/>
            <person name="Nicol R."/>
            <person name="Nielsen C."/>
            <person name="Nizzari M."/>
            <person name="Norbu C."/>
            <person name="Norbu N."/>
            <person name="O'donnell P."/>
            <person name="Okoawo O."/>
            <person name="O'leary S."/>
            <person name="Omotosho B."/>
            <person name="O'neill K."/>
            <person name="Osman S."/>
            <person name="Parker S."/>
            <person name="Perrin D."/>
            <person name="Phunkhang P."/>
            <person name="Piqani B."/>
            <person name="Purcell S."/>
            <person name="Rachupka T."/>
            <person name="Ramasamy U."/>
            <person name="Rameau R."/>
            <person name="Ray V."/>
            <person name="Raymond C."/>
            <person name="Retta R."/>
            <person name="Richardson S."/>
            <person name="Rise C."/>
            <person name="Rodriguez J."/>
            <person name="Rogers J."/>
            <person name="Rogov P."/>
            <person name="Rutman M."/>
            <person name="Schupbach R."/>
            <person name="Seaman C."/>
            <person name="Settipalli S."/>
            <person name="Sharpe T."/>
            <person name="Sheridan J."/>
            <person name="Sherpa N."/>
            <person name="Shi J."/>
            <person name="Smirnov S."/>
            <person name="Smith C."/>
            <person name="Sougnez C."/>
            <person name="Spencer B."/>
            <person name="Stalker J."/>
            <person name="Stange-thomann N."/>
            <person name="Stavropoulos S."/>
            <person name="Stetson K."/>
            <person name="Stone C."/>
            <person name="Stone S."/>
            <person name="Stubbs M."/>
            <person name="Talamas J."/>
            <person name="Tchuinga P."/>
            <person name="Tenzing P."/>
            <person name="Tesfaye S."/>
            <person name="Theodore J."/>
            <person name="Thoulutsang Y."/>
            <person name="Topham K."/>
            <person name="Towey S."/>
            <person name="Tsamla T."/>
            <person name="Tsomo N."/>
            <person name="Vallee D."/>
            <person name="Vassiliev H."/>
            <person name="Venkataraman V."/>
            <person name="Vinson J."/>
            <person name="Vo A."/>
            <person name="Wade C."/>
            <person name="Wang S."/>
            <person name="Wangchuk T."/>
            <person name="Wangdi T."/>
            <person name="Whittaker C."/>
            <person name="Wilkinson J."/>
            <person name="Wu Y."/>
            <person name="Wyman D."/>
            <person name="Yadav S."/>
            <person name="Yang S."/>
            <person name="Yang X."/>
            <person name="Yeager S."/>
            <person name="Yee E."/>
            <person name="Young G."/>
            <person name="Zainoun J."/>
            <person name="Zembeck L."/>
            <person name="Zimmer A."/>
            <person name="Zody M."/>
            <person name="Lander E."/>
        </authorList>
    </citation>
    <scope>NUCLEOTIDE SEQUENCE [LARGE SCALE GENOMIC DNA]</scope>
</reference>
<feature type="domain" description="VWFD" evidence="6">
    <location>
        <begin position="624"/>
        <end position="821"/>
    </location>
</feature>
<proteinExistence type="predicted"/>
<evidence type="ECO:0000313" key="7">
    <source>
        <dbReference type="Ensembl" id="ENSCSAVP00000005037.1"/>
    </source>
</evidence>
<dbReference type="SMART" id="SM00832">
    <property type="entry name" value="C8"/>
    <property type="match status" value="3"/>
</dbReference>
<dbReference type="Pfam" id="PF23244">
    <property type="entry name" value="VWF"/>
    <property type="match status" value="1"/>
</dbReference>
<evidence type="ECO:0000256" key="3">
    <source>
        <dbReference type="ARBA" id="ARBA00022737"/>
    </source>
</evidence>
<dbReference type="SUPFAM" id="SSF57567">
    <property type="entry name" value="Serine protease inhibitors"/>
    <property type="match status" value="2"/>
</dbReference>
<dbReference type="Proteomes" id="UP000007875">
    <property type="component" value="Unassembled WGS sequence"/>
</dbReference>
<dbReference type="STRING" id="51511.ENSCSAVP00000005037"/>
<dbReference type="InterPro" id="IPR001007">
    <property type="entry name" value="VWF_dom"/>
</dbReference>
<evidence type="ECO:0000256" key="2">
    <source>
        <dbReference type="ARBA" id="ARBA00022525"/>
    </source>
</evidence>
<dbReference type="InterPro" id="IPR014853">
    <property type="entry name" value="VWF/SSPO/ZAN-like_Cys-rich_dom"/>
</dbReference>
<keyword evidence="3" id="KW-0677">Repeat</keyword>
<dbReference type="CDD" id="cd19941">
    <property type="entry name" value="TIL"/>
    <property type="match status" value="3"/>
</dbReference>
<protein>
    <recommendedName>
        <fullName evidence="6">VWFD domain-containing protein</fullName>
    </recommendedName>
</protein>
<dbReference type="Pfam" id="PF01826">
    <property type="entry name" value="TIL"/>
    <property type="match status" value="2"/>
</dbReference>
<name>H2YI88_CIOSA</name>
<dbReference type="SMART" id="SM00215">
    <property type="entry name" value="VWC_out"/>
    <property type="match status" value="1"/>
</dbReference>
<dbReference type="GeneTree" id="ENSGT00940000162219"/>
<dbReference type="PANTHER" id="PTHR11339:SF386">
    <property type="entry name" value="HEMOLECTIN, ISOFORM A"/>
    <property type="match status" value="1"/>
</dbReference>
<dbReference type="InterPro" id="IPR050780">
    <property type="entry name" value="Mucin_vWF_Thrombospondin_sf"/>
</dbReference>
<keyword evidence="8" id="KW-1185">Reference proteome</keyword>
<dbReference type="AlphaFoldDB" id="H2YI88"/>
<dbReference type="InParanoid" id="H2YI88"/>
<dbReference type="Ensembl" id="ENSCSAVT00000005108.1">
    <property type="protein sequence ID" value="ENSCSAVP00000005037.1"/>
    <property type="gene ID" value="ENSCSAVG00000003006.1"/>
</dbReference>
<dbReference type="HOGENOM" id="CLU_000076_2_0_1"/>
<dbReference type="Pfam" id="PF00094">
    <property type="entry name" value="VWD"/>
    <property type="match status" value="2"/>
</dbReference>
<evidence type="ECO:0000256" key="5">
    <source>
        <dbReference type="ARBA" id="ARBA00023180"/>
    </source>
</evidence>
<organism evidence="7 8">
    <name type="scientific">Ciona savignyi</name>
    <name type="common">Pacific transparent sea squirt</name>
    <dbReference type="NCBI Taxonomy" id="51511"/>
    <lineage>
        <taxon>Eukaryota</taxon>
        <taxon>Metazoa</taxon>
        <taxon>Chordata</taxon>
        <taxon>Tunicata</taxon>
        <taxon>Ascidiacea</taxon>
        <taxon>Phlebobranchia</taxon>
        <taxon>Cionidae</taxon>
        <taxon>Ciona</taxon>
    </lineage>
</organism>
<keyword evidence="2" id="KW-0964">Secreted</keyword>
<evidence type="ECO:0000256" key="4">
    <source>
        <dbReference type="ARBA" id="ARBA00023157"/>
    </source>
</evidence>
<dbReference type="PANTHER" id="PTHR11339">
    <property type="entry name" value="EXTRACELLULAR MATRIX GLYCOPROTEIN RELATED"/>
    <property type="match status" value="1"/>
</dbReference>
<dbReference type="eggNOG" id="KOG1216">
    <property type="taxonomic scope" value="Eukaryota"/>
</dbReference>
<dbReference type="InterPro" id="IPR058753">
    <property type="entry name" value="TIL_OTOGL_Mucin"/>
</dbReference>
<dbReference type="Pfam" id="PF08742">
    <property type="entry name" value="C8"/>
    <property type="match status" value="3"/>
</dbReference>
<keyword evidence="5" id="KW-0325">Glycoprotein</keyword>
<reference evidence="7" key="2">
    <citation type="submission" date="2025-08" db="UniProtKB">
        <authorList>
            <consortium name="Ensembl"/>
        </authorList>
    </citation>
    <scope>IDENTIFICATION</scope>
</reference>
<dbReference type="InterPro" id="IPR036084">
    <property type="entry name" value="Ser_inhib-like_sf"/>
</dbReference>
<dbReference type="InterPro" id="IPR002919">
    <property type="entry name" value="TIL_dom"/>
</dbReference>
<dbReference type="OMA" id="GQNVKCN"/>
<dbReference type="GO" id="GO:0031012">
    <property type="term" value="C:extracellular matrix"/>
    <property type="evidence" value="ECO:0007669"/>
    <property type="project" value="TreeGrafter"/>
</dbReference>
<dbReference type="InterPro" id="IPR001846">
    <property type="entry name" value="VWF_type-D"/>
</dbReference>
<sequence length="960" mass="106893">CNILWASFSQCHGHINPSKFYTACLSDICRCDYTKRDDCHCSIITMYSRYCAIAGGISPNWRTAMRCPRTCDAGHGWTECGVESPQTCIMPNLLVNQPCFDRCHCAPGNACLYEHGSECVHLSQCPCIHRENEYPSGSVQSIYNCNQWLGSGRAEPALCPGTAQVHGYAHYKTFDEKFYTFEGRCQYVFARDNNTDQFAMYTETTECGIDAEVTCFKSFTIILKINGLTQVTCYTVTINRYEVQLPYQNSDLYIFRESSLYISLHHTTTGLAVIWNGYGTVFIFTSTVRAGAMRGLAGNYNGNAADDFISSYGMLESTPASFGNSWKLNKDCPDVLVEIIDACEINSDKGLFAMTACHSIYGSRFSPCHLVVNPFVYYKMCMYEYCECAKELNTLCMCDVLAVYAHKCSLENVYLDWRSESFCLTCKGGQKYHICSSGCGKSCRSLSVPEICTSPCVEGCNCVDGQYLNPSGVCVDDTECPCYHLGSWYHPGQTLHTPGVLCQCIRGRIQCEGTKTLPSVCLDGQIYHNCTEILINNPAGNAQGSECSKTCQNKDLPCPLSLCVSGCACPQDYVWHDDRCILPEDCPCYHNSKDHPSGSSINVDCNTCNCTAGRWTCTDRLCGGECSVIGEDHFHTFDGTWFDFSGDCEYILATDECGTTPGNFKVTFKSTPCDTLGYVCSRTLSLTLGVSWWLQLRVGILYPSNNFIRLLSDETSLAQSNGVDVQYEIIRRGFFQIVTTSIGLTVLWDEATRIYVQVAAFHSRIKLWHLEKVCILLQGKLCGLCGDFDHEQNNDLLMRSQEVVTSTLDFGNNWRLKDSCPPVSTNHTEEKCDAHPDRRSWAIRKCGVIEGPAFAACRKEIDYLKYLAHCLSDTCGCATGGDCECFCTAVAAYAHVCGQRGILVDWRTPDVCPTMCEVYNKNDTCEWKYEECGTSCPDTCCDRGQTNCHLPCVEGCHPQC</sequence>
<feature type="domain" description="VWFD" evidence="6">
    <location>
        <begin position="161"/>
        <end position="333"/>
    </location>
</feature>
<dbReference type="Gene3D" id="2.10.25.10">
    <property type="entry name" value="Laminin"/>
    <property type="match status" value="2"/>
</dbReference>
<dbReference type="GO" id="GO:0005615">
    <property type="term" value="C:extracellular space"/>
    <property type="evidence" value="ECO:0007669"/>
    <property type="project" value="TreeGrafter"/>
</dbReference>